<dbReference type="PANTHER" id="PTHR36576:SF2">
    <property type="entry name" value="PROTEIN CON-6, PUTATIVE (AFU_ORTHOLOGUE AFUA_4G03615)-RELATED"/>
    <property type="match status" value="1"/>
</dbReference>
<protein>
    <submittedName>
        <fullName evidence="2">Conidiation-specific protein 6</fullName>
    </submittedName>
</protein>
<accession>A0A9W9M505</accession>
<gene>
    <name evidence="2" type="ORF">N7472_008489</name>
</gene>
<dbReference type="GO" id="GO:0005737">
    <property type="term" value="C:cytoplasm"/>
    <property type="evidence" value="ECO:0007669"/>
    <property type="project" value="TreeGrafter"/>
</dbReference>
<feature type="compositionally biased region" description="Basic and acidic residues" evidence="1">
    <location>
        <begin position="38"/>
        <end position="58"/>
    </location>
</feature>
<keyword evidence="3" id="KW-1185">Reference proteome</keyword>
<reference evidence="2" key="2">
    <citation type="journal article" date="2023" name="IMA Fungus">
        <title>Comparative genomic study of the Penicillium genus elucidates a diverse pangenome and 15 lateral gene transfer events.</title>
        <authorList>
            <person name="Petersen C."/>
            <person name="Sorensen T."/>
            <person name="Nielsen M.R."/>
            <person name="Sondergaard T.E."/>
            <person name="Sorensen J.L."/>
            <person name="Fitzpatrick D.A."/>
            <person name="Frisvad J.C."/>
            <person name="Nielsen K.L."/>
        </authorList>
    </citation>
    <scope>NUCLEOTIDE SEQUENCE</scope>
    <source>
        <strain evidence="2">IBT 16849</strain>
    </source>
</reference>
<dbReference type="InterPro" id="IPR018824">
    <property type="entry name" value="Conidiation-specific_6"/>
</dbReference>
<dbReference type="InterPro" id="IPR052670">
    <property type="entry name" value="UPF0654_domain"/>
</dbReference>
<dbReference type="Proteomes" id="UP001150879">
    <property type="component" value="Unassembled WGS sequence"/>
</dbReference>
<dbReference type="OrthoDB" id="5419162at2759"/>
<dbReference type="AlphaFoldDB" id="A0A9W9M505"/>
<feature type="compositionally biased region" description="Polar residues" evidence="1">
    <location>
        <begin position="80"/>
        <end position="93"/>
    </location>
</feature>
<proteinExistence type="predicted"/>
<evidence type="ECO:0000256" key="1">
    <source>
        <dbReference type="SAM" id="MobiDB-lite"/>
    </source>
</evidence>
<evidence type="ECO:0000313" key="2">
    <source>
        <dbReference type="EMBL" id="KAJ5189475.1"/>
    </source>
</evidence>
<organism evidence="2 3">
    <name type="scientific">Penicillium cf. griseofulvum</name>
    <dbReference type="NCBI Taxonomy" id="2972120"/>
    <lineage>
        <taxon>Eukaryota</taxon>
        <taxon>Fungi</taxon>
        <taxon>Dikarya</taxon>
        <taxon>Ascomycota</taxon>
        <taxon>Pezizomycotina</taxon>
        <taxon>Eurotiomycetes</taxon>
        <taxon>Eurotiomycetidae</taxon>
        <taxon>Eurotiales</taxon>
        <taxon>Aspergillaceae</taxon>
        <taxon>Penicillium</taxon>
    </lineage>
</organism>
<comment type="caution">
    <text evidence="2">The sequence shown here is derived from an EMBL/GenBank/DDBJ whole genome shotgun (WGS) entry which is preliminary data.</text>
</comment>
<dbReference type="PANTHER" id="PTHR36576">
    <property type="entry name" value="UPF0654 PROTEIN C11D3.01C-RELATED"/>
    <property type="match status" value="1"/>
</dbReference>
<dbReference type="Pfam" id="PF10346">
    <property type="entry name" value="Con-6"/>
    <property type="match status" value="2"/>
</dbReference>
<dbReference type="EMBL" id="JAPQKP010000005">
    <property type="protein sequence ID" value="KAJ5189475.1"/>
    <property type="molecule type" value="Genomic_DNA"/>
</dbReference>
<sequence>MGTEERVNKMRGYKAALSNPNVSDEAKEHSQSVLNEMGGDRPREELYQSRGDQGKDPVRVSAGLKAAQRNPRVTEGGKQRASQKMQEVSSPEE</sequence>
<feature type="region of interest" description="Disordered" evidence="1">
    <location>
        <begin position="1"/>
        <end position="93"/>
    </location>
</feature>
<evidence type="ECO:0000313" key="3">
    <source>
        <dbReference type="Proteomes" id="UP001150879"/>
    </source>
</evidence>
<name>A0A9W9M505_9EURO</name>
<reference evidence="2" key="1">
    <citation type="submission" date="2022-11" db="EMBL/GenBank/DDBJ databases">
        <authorList>
            <person name="Petersen C."/>
        </authorList>
    </citation>
    <scope>NUCLEOTIDE SEQUENCE</scope>
    <source>
        <strain evidence="2">IBT 16849</strain>
    </source>
</reference>